<gene>
    <name evidence="1" type="ORF">HNR61_003536</name>
</gene>
<comment type="caution">
    <text evidence="1">The sequence shown here is derived from an EMBL/GenBank/DDBJ whole genome shotgun (WGS) entry which is preliminary data.</text>
</comment>
<dbReference type="AlphaFoldDB" id="A0A7W3QLX3"/>
<proteinExistence type="predicted"/>
<name>A0A7W3QLX3_ACTNM</name>
<reference evidence="1 2" key="1">
    <citation type="submission" date="2020-08" db="EMBL/GenBank/DDBJ databases">
        <title>Genomic Encyclopedia of Type Strains, Phase IV (KMG-IV): sequencing the most valuable type-strain genomes for metagenomic binning, comparative biology and taxonomic classification.</title>
        <authorList>
            <person name="Goeker M."/>
        </authorList>
    </citation>
    <scope>NUCLEOTIDE SEQUENCE [LARGE SCALE GENOMIC DNA]</scope>
    <source>
        <strain evidence="1 2">DSM 44197</strain>
    </source>
</reference>
<organism evidence="1 2">
    <name type="scientific">Actinomadura namibiensis</name>
    <dbReference type="NCBI Taxonomy" id="182080"/>
    <lineage>
        <taxon>Bacteria</taxon>
        <taxon>Bacillati</taxon>
        <taxon>Actinomycetota</taxon>
        <taxon>Actinomycetes</taxon>
        <taxon>Streptosporangiales</taxon>
        <taxon>Thermomonosporaceae</taxon>
        <taxon>Actinomadura</taxon>
    </lineage>
</organism>
<dbReference type="Proteomes" id="UP000572680">
    <property type="component" value="Unassembled WGS sequence"/>
</dbReference>
<dbReference type="RefSeq" id="WP_182844205.1">
    <property type="nucleotide sequence ID" value="NZ_BAAALP010000108.1"/>
</dbReference>
<evidence type="ECO:0000313" key="1">
    <source>
        <dbReference type="EMBL" id="MBA8951896.1"/>
    </source>
</evidence>
<protein>
    <submittedName>
        <fullName evidence="1">Uncharacterized protein</fullName>
    </submittedName>
</protein>
<sequence>MRFHFILTVLLPVPEGTSYITIEGTTTLTPGATRQTAYSNLLILLRSRHNLPPETRLNTVFFALEPNELPGVTHAVA</sequence>
<keyword evidence="2" id="KW-1185">Reference proteome</keyword>
<dbReference type="EMBL" id="JACJIA010000004">
    <property type="protein sequence ID" value="MBA8951896.1"/>
    <property type="molecule type" value="Genomic_DNA"/>
</dbReference>
<evidence type="ECO:0000313" key="2">
    <source>
        <dbReference type="Proteomes" id="UP000572680"/>
    </source>
</evidence>
<accession>A0A7W3QLX3</accession>